<name>A0A160T6B2_9CHLR</name>
<organism evidence="2 3">
    <name type="scientific">Candidatus Promineifilum breve</name>
    <dbReference type="NCBI Taxonomy" id="1806508"/>
    <lineage>
        <taxon>Bacteria</taxon>
        <taxon>Bacillati</taxon>
        <taxon>Chloroflexota</taxon>
        <taxon>Ardenticatenia</taxon>
        <taxon>Candidatus Promineifilales</taxon>
        <taxon>Candidatus Promineifilaceae</taxon>
        <taxon>Candidatus Promineifilum</taxon>
    </lineage>
</organism>
<protein>
    <submittedName>
        <fullName evidence="2">Uncharacterized protein</fullName>
    </submittedName>
</protein>
<dbReference type="RefSeq" id="WP_095044627.1">
    <property type="nucleotide sequence ID" value="NZ_LN890655.1"/>
</dbReference>
<accession>A0A160T6B2</accession>
<proteinExistence type="predicted"/>
<evidence type="ECO:0000313" key="2">
    <source>
        <dbReference type="EMBL" id="CUS05412.2"/>
    </source>
</evidence>
<dbReference type="AlphaFoldDB" id="A0A160T6B2"/>
<dbReference type="EMBL" id="LN890655">
    <property type="protein sequence ID" value="CUS05412.2"/>
    <property type="molecule type" value="Genomic_DNA"/>
</dbReference>
<keyword evidence="3" id="KW-1185">Reference proteome</keyword>
<sequence>MSEPRVIYFTDERTDEGDSRRPTALIADEPLPASLLDYLRERRRALITELRKIEDMLNLPPSIPARKRPH</sequence>
<feature type="region of interest" description="Disordered" evidence="1">
    <location>
        <begin position="1"/>
        <end position="20"/>
    </location>
</feature>
<evidence type="ECO:0000313" key="3">
    <source>
        <dbReference type="Proteomes" id="UP000215027"/>
    </source>
</evidence>
<dbReference type="Proteomes" id="UP000215027">
    <property type="component" value="Chromosome I"/>
</dbReference>
<feature type="compositionally biased region" description="Basic and acidic residues" evidence="1">
    <location>
        <begin position="10"/>
        <end position="20"/>
    </location>
</feature>
<evidence type="ECO:0000256" key="1">
    <source>
        <dbReference type="SAM" id="MobiDB-lite"/>
    </source>
</evidence>
<reference evidence="2" key="1">
    <citation type="submission" date="2016-01" db="EMBL/GenBank/DDBJ databases">
        <authorList>
            <person name="Mcilroy J.S."/>
            <person name="Karst M S."/>
            <person name="Albertsen M."/>
        </authorList>
    </citation>
    <scope>NUCLEOTIDE SEQUENCE</scope>
    <source>
        <strain evidence="2">Cfx-K</strain>
    </source>
</reference>
<gene>
    <name evidence="2" type="ORF">CFX0092_A3534</name>
</gene>
<dbReference type="KEGG" id="pbf:CFX0092_A3534"/>